<evidence type="ECO:0000313" key="2">
    <source>
        <dbReference type="Proteomes" id="UP000829925"/>
    </source>
</evidence>
<reference evidence="1 2" key="1">
    <citation type="submission" date="2022-04" db="EMBL/GenBank/DDBJ databases">
        <title>Hymenobacter sp. isolated from the air.</title>
        <authorList>
            <person name="Won M."/>
            <person name="Lee C.-M."/>
            <person name="Woen H.-Y."/>
            <person name="Kwon S.-W."/>
        </authorList>
    </citation>
    <scope>NUCLEOTIDE SEQUENCE [LARGE SCALE GENOMIC DNA]</scope>
    <source>
        <strain evidence="2">5413 J-13</strain>
        <plasmid evidence="1 2">unnamed1</plasmid>
    </source>
</reference>
<dbReference type="RefSeq" id="WP_245097711.1">
    <property type="nucleotide sequence ID" value="NZ_CP095054.1"/>
</dbReference>
<dbReference type="AlphaFoldDB" id="A0A8T9T7B8"/>
<dbReference type="EMBL" id="CP095054">
    <property type="protein sequence ID" value="UOR07719.1"/>
    <property type="molecule type" value="Genomic_DNA"/>
</dbReference>
<keyword evidence="2" id="KW-1185">Reference proteome</keyword>
<keyword evidence="1" id="KW-0614">Plasmid</keyword>
<geneLocation type="plasmid" evidence="1 2">
    <name>unnamed1</name>
</geneLocation>
<dbReference type="Proteomes" id="UP000829925">
    <property type="component" value="Plasmid unnamed1"/>
</dbReference>
<accession>A0A8T9T7B8</accession>
<proteinExistence type="predicted"/>
<dbReference type="KEGG" id="haei:MUN82_22030"/>
<name>A0A8T9T7B8_9BACT</name>
<evidence type="ECO:0000313" key="1">
    <source>
        <dbReference type="EMBL" id="UOR07719.1"/>
    </source>
</evidence>
<protein>
    <submittedName>
        <fullName evidence="1">Uncharacterized protein</fullName>
    </submittedName>
</protein>
<gene>
    <name evidence="1" type="ORF">MUN82_22030</name>
</gene>
<organism evidence="1 2">
    <name type="scientific">Hymenobacter aerilatus</name>
    <dbReference type="NCBI Taxonomy" id="2932251"/>
    <lineage>
        <taxon>Bacteria</taxon>
        <taxon>Pseudomonadati</taxon>
        <taxon>Bacteroidota</taxon>
        <taxon>Cytophagia</taxon>
        <taxon>Cytophagales</taxon>
        <taxon>Hymenobacteraceae</taxon>
        <taxon>Hymenobacter</taxon>
    </lineage>
</organism>
<sequence>MPAQPTYPHFVYDPRIRTHLRYNSPVWVFLAGESQLQVQHLSEPRLLHSAEASPCTEQAFREAAQAAYTRVVLGPNQTAANSSGQYQRRREMPNAWYYQLLGPGVELRLNLSEVKDQGLNVNLLLEDMGTIPGLVVGPARSTDPRRVAIAAAEFQAALQRAVPALIAAAQGRPA</sequence>